<feature type="compositionally biased region" description="Low complexity" evidence="1">
    <location>
        <begin position="20"/>
        <end position="29"/>
    </location>
</feature>
<dbReference type="EMBL" id="LCYG01000037">
    <property type="protein sequence ID" value="KLK92268.1"/>
    <property type="molecule type" value="Genomic_DNA"/>
</dbReference>
<accession>A0A0H1RAN4</accession>
<reference evidence="2 3" key="1">
    <citation type="submission" date="2015-05" db="EMBL/GenBank/DDBJ databases">
        <title>Draft genome sequence of Microvirga vignae strain BR3299, a novel nitrogen fixing bacteria isolated from Brazil semi-aired region.</title>
        <authorList>
            <person name="Zilli J.E."/>
            <person name="Passos S.R."/>
            <person name="Leite J."/>
            <person name="Baldani J.I."/>
            <person name="Xavier G.R."/>
            <person name="Rumjaneck N.G."/>
            <person name="Simoes-Araujo J.L."/>
        </authorList>
    </citation>
    <scope>NUCLEOTIDE SEQUENCE [LARGE SCALE GENOMIC DNA]</scope>
    <source>
        <strain evidence="2 3">BR3299</strain>
    </source>
</reference>
<evidence type="ECO:0000256" key="1">
    <source>
        <dbReference type="SAM" id="MobiDB-lite"/>
    </source>
</evidence>
<comment type="caution">
    <text evidence="2">The sequence shown here is derived from an EMBL/GenBank/DDBJ whole genome shotgun (WGS) entry which is preliminary data.</text>
</comment>
<feature type="compositionally biased region" description="Basic residues" evidence="1">
    <location>
        <begin position="30"/>
        <end position="42"/>
    </location>
</feature>
<evidence type="ECO:0000313" key="2">
    <source>
        <dbReference type="EMBL" id="KLK92268.1"/>
    </source>
</evidence>
<evidence type="ECO:0000313" key="3">
    <source>
        <dbReference type="Proteomes" id="UP000035489"/>
    </source>
</evidence>
<proteinExistence type="predicted"/>
<feature type="region of interest" description="Disordered" evidence="1">
    <location>
        <begin position="20"/>
        <end position="42"/>
    </location>
</feature>
<dbReference type="AlphaFoldDB" id="A0A0H1RAN4"/>
<gene>
    <name evidence="2" type="ORF">AA309_14815</name>
</gene>
<dbReference type="PATRIC" id="fig|1225564.3.peg.3849"/>
<sequence>MPRYPAVCWSRTLISSSAKATTKASTAVRGSRKPPGRPRRALKVPQGAWFQACLLRRSGDGFLCGVDRSRRRGGRVRDVA</sequence>
<name>A0A0H1RAN4_9HYPH</name>
<dbReference type="Proteomes" id="UP000035489">
    <property type="component" value="Unassembled WGS sequence"/>
</dbReference>
<keyword evidence="3" id="KW-1185">Reference proteome</keyword>
<organism evidence="2 3">
    <name type="scientific">Microvirga vignae</name>
    <dbReference type="NCBI Taxonomy" id="1225564"/>
    <lineage>
        <taxon>Bacteria</taxon>
        <taxon>Pseudomonadati</taxon>
        <taxon>Pseudomonadota</taxon>
        <taxon>Alphaproteobacteria</taxon>
        <taxon>Hyphomicrobiales</taxon>
        <taxon>Methylobacteriaceae</taxon>
        <taxon>Microvirga</taxon>
    </lineage>
</organism>
<protein>
    <submittedName>
        <fullName evidence="2">Uncharacterized protein</fullName>
    </submittedName>
</protein>